<evidence type="ECO:0000256" key="4">
    <source>
        <dbReference type="ARBA" id="ARBA00022561"/>
    </source>
</evidence>
<dbReference type="Pfam" id="PF02956">
    <property type="entry name" value="TT_ORF1"/>
    <property type="match status" value="1"/>
</dbReference>
<feature type="region of interest" description="Disordered" evidence="7">
    <location>
        <begin position="601"/>
        <end position="648"/>
    </location>
</feature>
<comment type="similarity">
    <text evidence="2 6">Belongs to the anelloviridae capsid protein family.</text>
</comment>
<evidence type="ECO:0000256" key="5">
    <source>
        <dbReference type="ARBA" id="ARBA00022844"/>
    </source>
</evidence>
<dbReference type="GO" id="GO:0039615">
    <property type="term" value="C:T=1 icosahedral viral capsid"/>
    <property type="evidence" value="ECO:0007669"/>
    <property type="project" value="UniProtKB-UniRule"/>
</dbReference>
<protein>
    <recommendedName>
        <fullName evidence="6">Capsid protein</fullName>
    </recommendedName>
</protein>
<feature type="compositionally biased region" description="Low complexity" evidence="7">
    <location>
        <begin position="631"/>
        <end position="648"/>
    </location>
</feature>
<feature type="region of interest" description="Disordered" evidence="7">
    <location>
        <begin position="540"/>
        <end position="562"/>
    </location>
</feature>
<keyword evidence="3 6" id="KW-1140">T=1 icosahedral capsid protein</keyword>
<comment type="subcellular location">
    <subcellularLocation>
        <location evidence="1 6">Virion</location>
    </subcellularLocation>
</comment>
<dbReference type="InterPro" id="IPR004219">
    <property type="entry name" value="TTvirus_Unk"/>
</dbReference>
<keyword evidence="4 6" id="KW-0167">Capsid protein</keyword>
<evidence type="ECO:0000256" key="1">
    <source>
        <dbReference type="ARBA" id="ARBA00004328"/>
    </source>
</evidence>
<name>A8DMR6_9VIRU</name>
<dbReference type="EMBL" id="EF538883">
    <property type="protein sequence ID" value="ABU55900.1"/>
    <property type="molecule type" value="Genomic_DNA"/>
</dbReference>
<evidence type="ECO:0000256" key="2">
    <source>
        <dbReference type="ARBA" id="ARBA00006131"/>
    </source>
</evidence>
<proteinExistence type="inferred from homology"/>
<evidence type="ECO:0000256" key="7">
    <source>
        <dbReference type="SAM" id="MobiDB-lite"/>
    </source>
</evidence>
<evidence type="ECO:0000256" key="6">
    <source>
        <dbReference type="RuleBase" id="RU361230"/>
    </source>
</evidence>
<comment type="function">
    <text evidence="6">Self-assembles to form an icosahedral capsid.</text>
</comment>
<sequence length="648" mass="76578">MPWYPRRRYPRRRYRWIRRWRARRSFRPRYRRRYWVRNYSRKRKLFKITQKQWQPKVIRKTHVKGTYPLFLCTKHRINNNMIQYLDSIAPEHYNGGGGFSIMQFSLQALYEEFIKAKNWWTNTNCFLPLVRYMGSLLNFTKLNFMIILCIERCYPLACTDEMYLSTQPSIMMLTRKCIFVPCKQNSKGRKPYKKVRVRPPSQMLTGWHFSQDLANMPLVVLKASVCSFDRYYTDSTAKSTTIGFKTLNTQTFRYHDWQDPPTTGYKPQNELWFYGAENGTPVDPNDTQISNLIYLGGTGPYEKGTPIKNNIQTYFSQPKLWGNIFHDHYTSGTAPVFVTNKSPSDIKNMWDSIKDKTVKESNVFTVRTIPLYLPCRYNPFADKATNNKIWLVSIHSDHTEWKPIDNPLLQRTDLPLWLLVWGWQDWQKKNQQTSQPDINYLTVISSPYISCYPKLDYYVLLDDGFWDGHSTYIETITDSDNKHWYPKNRFQIETLNLIANTGPGTVKLRDNQAAEGHMVYRFNFKLGGCPAPMEKICDPSKQSKYPIPNSQQQTTSLQSPENPIQTYLYDFDERRGLLTETATKRTNKITHLKKLFCHLQEQQQTSPYSKQHHRRKAPRKKKKSNKRRRNYSSSEESSTDSGSESSSY</sequence>
<evidence type="ECO:0000313" key="8">
    <source>
        <dbReference type="EMBL" id="ABU55900.1"/>
    </source>
</evidence>
<feature type="compositionally biased region" description="Basic residues" evidence="7">
    <location>
        <begin position="610"/>
        <end position="630"/>
    </location>
</feature>
<evidence type="ECO:0000256" key="3">
    <source>
        <dbReference type="ARBA" id="ARBA00022431"/>
    </source>
</evidence>
<accession>A8DMR6</accession>
<keyword evidence="5 6" id="KW-0946">Virion</keyword>
<organism evidence="8">
    <name type="scientific">TTV-like mini virus</name>
    <dbReference type="NCBI Taxonomy" id="93678"/>
    <lineage>
        <taxon>Viruses</taxon>
        <taxon>Monodnaviria</taxon>
        <taxon>Shotokuvirae</taxon>
        <taxon>Commensaviricota</taxon>
        <taxon>Cardeaviricetes</taxon>
        <taxon>Sanitavirales</taxon>
        <taxon>Anelloviridae</taxon>
        <taxon>Betatorquevirus</taxon>
    </lineage>
</organism>
<reference evidence="8" key="1">
    <citation type="journal article" date="2007" name="J. Gen. Virol.">
        <title>Circular genomes related to anelloviruses identified in human and animal samples by using a combined rolling-circle amplification/sequence-independent single primer amplification approach.</title>
        <authorList>
            <person name="Biagini P."/>
            <person name="Uch R."/>
            <person name="Belhouchet M."/>
            <person name="Attoui H."/>
            <person name="Cantaloube J.F."/>
            <person name="Brisbarre N."/>
            <person name="de Micco P."/>
        </authorList>
    </citation>
    <scope>NUCLEOTIDE SEQUENCE</scope>
    <source>
        <strain evidence="8">LIL-y4</strain>
    </source>
</reference>